<dbReference type="InterPro" id="IPR036426">
    <property type="entry name" value="Bulb-type_lectin_dom_sf"/>
</dbReference>
<evidence type="ECO:0000259" key="1">
    <source>
        <dbReference type="PROSITE" id="PS50927"/>
    </source>
</evidence>
<dbReference type="AlphaFoldDB" id="A0A1B4FQ67"/>
<dbReference type="SMART" id="SM00108">
    <property type="entry name" value="B_lectin"/>
    <property type="match status" value="1"/>
</dbReference>
<sequence>MAYKGATLLTNQFLLKEDYLVSTDGRYQFILQDDGNLVLYRLSDHRALWASGTNGKAVSKAIMQQDGNFVIYGYPGAVWASDTNGKPYSTLIVQNDGNVVIYEPQVPVWATGTNE</sequence>
<protein>
    <recommendedName>
        <fullName evidence="1">Bulb-type lectin domain-containing protein</fullName>
    </recommendedName>
</protein>
<evidence type="ECO:0000313" key="2">
    <source>
        <dbReference type="EMBL" id="AOJ05807.1"/>
    </source>
</evidence>
<proteinExistence type="predicted"/>
<dbReference type="EMBL" id="CP013387">
    <property type="protein sequence ID" value="AOJ05807.1"/>
    <property type="molecule type" value="Genomic_DNA"/>
</dbReference>
<organism evidence="2 3">
    <name type="scientific">Burkholderia mayonis</name>
    <dbReference type="NCBI Taxonomy" id="1385591"/>
    <lineage>
        <taxon>Bacteria</taxon>
        <taxon>Pseudomonadati</taxon>
        <taxon>Pseudomonadota</taxon>
        <taxon>Betaproteobacteria</taxon>
        <taxon>Burkholderiales</taxon>
        <taxon>Burkholderiaceae</taxon>
        <taxon>Burkholderia</taxon>
        <taxon>pseudomallei group</taxon>
    </lineage>
</organism>
<name>A0A1B4FQ67_9BURK</name>
<evidence type="ECO:0000313" key="3">
    <source>
        <dbReference type="Proteomes" id="UP000062519"/>
    </source>
</evidence>
<gene>
    <name evidence="2" type="ORF">WS70_24945</name>
</gene>
<keyword evidence="3" id="KW-1185">Reference proteome</keyword>
<reference evidence="2 3" key="1">
    <citation type="submission" date="2015-12" db="EMBL/GenBank/DDBJ databases">
        <title>Diversity of Burkholderia near neighbor genomes.</title>
        <authorList>
            <person name="Sahl J."/>
            <person name="Wagner D."/>
            <person name="Keim P."/>
        </authorList>
    </citation>
    <scope>NUCLEOTIDE SEQUENCE [LARGE SCALE GENOMIC DNA]</scope>
    <source>
        <strain evidence="2 3">BDU6</strain>
    </source>
</reference>
<dbReference type="Gene3D" id="2.90.10.10">
    <property type="entry name" value="Bulb-type lectin domain"/>
    <property type="match status" value="3"/>
</dbReference>
<dbReference type="CDD" id="cd00028">
    <property type="entry name" value="B_lectin"/>
    <property type="match status" value="1"/>
</dbReference>
<dbReference type="RefSeq" id="WP_059469968.1">
    <property type="nucleotide sequence ID" value="NZ_CP013387.1"/>
</dbReference>
<dbReference type="SUPFAM" id="SSF51110">
    <property type="entry name" value="alpha-D-mannose-specific plant lectins"/>
    <property type="match status" value="1"/>
</dbReference>
<accession>A0A1B4FQ67</accession>
<dbReference type="KEGG" id="buu:WS70_24945"/>
<dbReference type="PROSITE" id="PS50927">
    <property type="entry name" value="BULB_LECTIN"/>
    <property type="match status" value="1"/>
</dbReference>
<dbReference type="InterPro" id="IPR001480">
    <property type="entry name" value="Bulb-type_lectin_dom"/>
</dbReference>
<feature type="domain" description="Bulb-type lectin" evidence="1">
    <location>
        <begin position="5"/>
        <end position="114"/>
    </location>
</feature>
<dbReference type="Proteomes" id="UP000062519">
    <property type="component" value="Chromosome 2"/>
</dbReference>